<dbReference type="SUPFAM" id="SSF81345">
    <property type="entry name" value="ABC transporter involved in vitamin B12 uptake, BtuC"/>
    <property type="match status" value="1"/>
</dbReference>
<organism evidence="9 10">
    <name type="scientific">Paenactinomyces guangxiensis</name>
    <dbReference type="NCBI Taxonomy" id="1490290"/>
    <lineage>
        <taxon>Bacteria</taxon>
        <taxon>Bacillati</taxon>
        <taxon>Bacillota</taxon>
        <taxon>Bacilli</taxon>
        <taxon>Bacillales</taxon>
        <taxon>Thermoactinomycetaceae</taxon>
        <taxon>Paenactinomyces</taxon>
    </lineage>
</organism>
<keyword evidence="4" id="KW-1003">Cell membrane</keyword>
<dbReference type="GO" id="GO:0033214">
    <property type="term" value="P:siderophore-iron import into cell"/>
    <property type="evidence" value="ECO:0007669"/>
    <property type="project" value="TreeGrafter"/>
</dbReference>
<evidence type="ECO:0000256" key="5">
    <source>
        <dbReference type="ARBA" id="ARBA00022692"/>
    </source>
</evidence>
<evidence type="ECO:0000256" key="4">
    <source>
        <dbReference type="ARBA" id="ARBA00022475"/>
    </source>
</evidence>
<name>A0A7W1WPK0_9BACL</name>
<evidence type="ECO:0000256" key="6">
    <source>
        <dbReference type="ARBA" id="ARBA00022989"/>
    </source>
</evidence>
<evidence type="ECO:0000313" key="9">
    <source>
        <dbReference type="EMBL" id="MBA4493701.1"/>
    </source>
</evidence>
<evidence type="ECO:0000256" key="2">
    <source>
        <dbReference type="ARBA" id="ARBA00007935"/>
    </source>
</evidence>
<dbReference type="EMBL" id="JACEIQ010000003">
    <property type="protein sequence ID" value="MBA4493701.1"/>
    <property type="molecule type" value="Genomic_DNA"/>
</dbReference>
<feature type="transmembrane region" description="Helical" evidence="8">
    <location>
        <begin position="107"/>
        <end position="126"/>
    </location>
</feature>
<feature type="transmembrane region" description="Helical" evidence="8">
    <location>
        <begin position="169"/>
        <end position="193"/>
    </location>
</feature>
<feature type="transmembrane region" description="Helical" evidence="8">
    <location>
        <begin position="257"/>
        <end position="284"/>
    </location>
</feature>
<comment type="subcellular location">
    <subcellularLocation>
        <location evidence="1">Cell membrane</location>
        <topology evidence="1">Multi-pass membrane protein</topology>
    </subcellularLocation>
</comment>
<keyword evidence="7 8" id="KW-0472">Membrane</keyword>
<dbReference type="Proteomes" id="UP000535491">
    <property type="component" value="Unassembled WGS sequence"/>
</dbReference>
<keyword evidence="10" id="KW-1185">Reference proteome</keyword>
<keyword evidence="5 8" id="KW-0812">Transmembrane</keyword>
<dbReference type="AlphaFoldDB" id="A0A7W1WPK0"/>
<feature type="transmembrane region" description="Helical" evidence="8">
    <location>
        <begin position="296"/>
        <end position="317"/>
    </location>
</feature>
<evidence type="ECO:0000313" key="10">
    <source>
        <dbReference type="Proteomes" id="UP000535491"/>
    </source>
</evidence>
<feature type="transmembrane region" description="Helical" evidence="8">
    <location>
        <begin position="329"/>
        <end position="346"/>
    </location>
</feature>
<sequence>MKRFIPIRIGSGRFSFLLDTKAAIVIGLLGITAFFAVVISVGVGDFYIPPLDVISVFMGSGSDMHTLVIEKLRLPRILIALMSGAALAVSGAILQGVVRNPLAAPDILGITGGASVAAVSVITFFSDSTDSLSVSVNWIPAAAFAGATVVAALIYLLSWKNGVSPFRLVLIGIGFYTATQAATNLIILLGPVFRAVQSKTWLTGSVYGSTWEYVFTLLPWVGILIPVAILLAPNVNVQQFGDHLARGLGSKLQSQRLVLLLISTGLAGSAVAFAGGISFVGLIAPHAARRLVGSSFGALLPASALLGATIVMLADLLGRTLVPATEIPAGVFTAVIGAPYFIYLLFRSRRR</sequence>
<evidence type="ECO:0000256" key="7">
    <source>
        <dbReference type="ARBA" id="ARBA00023136"/>
    </source>
</evidence>
<dbReference type="FunFam" id="1.10.3470.10:FF:000001">
    <property type="entry name" value="Vitamin B12 ABC transporter permease BtuC"/>
    <property type="match status" value="1"/>
</dbReference>
<dbReference type="PANTHER" id="PTHR30472:SF24">
    <property type="entry name" value="FERRIC ENTEROBACTIN TRANSPORT SYSTEM PERMEASE PROTEIN FEPG"/>
    <property type="match status" value="1"/>
</dbReference>
<evidence type="ECO:0000256" key="3">
    <source>
        <dbReference type="ARBA" id="ARBA00022448"/>
    </source>
</evidence>
<dbReference type="RefSeq" id="WP_181750937.1">
    <property type="nucleotide sequence ID" value="NZ_JACEIQ010000003.1"/>
</dbReference>
<accession>A0A7W1WPK0</accession>
<reference evidence="9 10" key="1">
    <citation type="submission" date="2020-07" db="EMBL/GenBank/DDBJ databases">
        <authorList>
            <person name="Feng H."/>
        </authorList>
    </citation>
    <scope>NUCLEOTIDE SEQUENCE [LARGE SCALE GENOMIC DNA]</scope>
    <source>
        <strain evidence="10">s-10</strain>
    </source>
</reference>
<feature type="transmembrane region" description="Helical" evidence="8">
    <location>
        <begin position="77"/>
        <end position="98"/>
    </location>
</feature>
<gene>
    <name evidence="9" type="ORF">H1191_05215</name>
</gene>
<dbReference type="Gene3D" id="1.10.3470.10">
    <property type="entry name" value="ABC transporter involved in vitamin B12 uptake, BtuC"/>
    <property type="match status" value="1"/>
</dbReference>
<dbReference type="GO" id="GO:0022857">
    <property type="term" value="F:transmembrane transporter activity"/>
    <property type="evidence" value="ECO:0007669"/>
    <property type="project" value="InterPro"/>
</dbReference>
<proteinExistence type="inferred from homology"/>
<feature type="transmembrane region" description="Helical" evidence="8">
    <location>
        <begin position="138"/>
        <end position="157"/>
    </location>
</feature>
<feature type="transmembrane region" description="Helical" evidence="8">
    <location>
        <begin position="21"/>
        <end position="48"/>
    </location>
</feature>
<dbReference type="CDD" id="cd06550">
    <property type="entry name" value="TM_ABC_iron-siderophores_like"/>
    <property type="match status" value="1"/>
</dbReference>
<dbReference type="GO" id="GO:0005886">
    <property type="term" value="C:plasma membrane"/>
    <property type="evidence" value="ECO:0007669"/>
    <property type="project" value="UniProtKB-SubCell"/>
</dbReference>
<dbReference type="InterPro" id="IPR000522">
    <property type="entry name" value="ABC_transptr_permease_BtuC"/>
</dbReference>
<keyword evidence="6 8" id="KW-1133">Transmembrane helix</keyword>
<dbReference type="Pfam" id="PF01032">
    <property type="entry name" value="FecCD"/>
    <property type="match status" value="1"/>
</dbReference>
<comment type="caution">
    <text evidence="9">The sequence shown here is derived from an EMBL/GenBank/DDBJ whole genome shotgun (WGS) entry which is preliminary data.</text>
</comment>
<evidence type="ECO:0000256" key="8">
    <source>
        <dbReference type="SAM" id="Phobius"/>
    </source>
</evidence>
<keyword evidence="3" id="KW-0813">Transport</keyword>
<evidence type="ECO:0000256" key="1">
    <source>
        <dbReference type="ARBA" id="ARBA00004651"/>
    </source>
</evidence>
<dbReference type="PANTHER" id="PTHR30472">
    <property type="entry name" value="FERRIC ENTEROBACTIN TRANSPORT SYSTEM PERMEASE PROTEIN"/>
    <property type="match status" value="1"/>
</dbReference>
<comment type="similarity">
    <text evidence="2">Belongs to the binding-protein-dependent transport system permease family. FecCD subfamily.</text>
</comment>
<protein>
    <submittedName>
        <fullName evidence="9">Iron ABC transporter permease</fullName>
    </submittedName>
</protein>
<dbReference type="InterPro" id="IPR037294">
    <property type="entry name" value="ABC_BtuC-like"/>
</dbReference>
<feature type="transmembrane region" description="Helical" evidence="8">
    <location>
        <begin position="213"/>
        <end position="236"/>
    </location>
</feature>